<dbReference type="PANTHER" id="PTHR43179">
    <property type="entry name" value="RHAMNOSYLTRANSFERASE WBBL"/>
    <property type="match status" value="1"/>
</dbReference>
<reference evidence="4 5" key="2">
    <citation type="journal article" date="2011" name="Stand. Genomic Sci.">
        <title>Complete genome sequence of Desulfurococcus mucosus type strain (O7/1).</title>
        <authorList>
            <person name="Wirth R."/>
            <person name="Chertkov O."/>
            <person name="Held B."/>
            <person name="Lapidus A."/>
            <person name="Nolan M."/>
            <person name="Lucas S."/>
            <person name="Hammon N."/>
            <person name="Deshpande S."/>
            <person name="Cheng J.F."/>
            <person name="Tapia R."/>
            <person name="Han C."/>
            <person name="Goodwin L."/>
            <person name="Pitluck S."/>
            <person name="Liolios K."/>
            <person name="Ioanna P."/>
            <person name="Ivanova N."/>
            <person name="Mavromatis K."/>
            <person name="Mikhailova N."/>
            <person name="Pati A."/>
            <person name="Chen A."/>
            <person name="Palaniappan K."/>
            <person name="Land M."/>
            <person name="Hauser L."/>
            <person name="Chang Y.J."/>
            <person name="Jeffries C.D."/>
            <person name="Bilek Y."/>
            <person name="Hader T."/>
            <person name="Rohde M."/>
            <person name="Spring S."/>
            <person name="Sikorski J."/>
            <person name="Goker M."/>
            <person name="Woyke T."/>
            <person name="Bristow J."/>
            <person name="Eisen J.A."/>
            <person name="Markowitz V."/>
            <person name="Hugenholtz P."/>
            <person name="Kyrpides N.C."/>
            <person name="Klenk H.P."/>
        </authorList>
    </citation>
    <scope>NUCLEOTIDE SEQUENCE [LARGE SCALE GENOMIC DNA]</scope>
    <source>
        <strain evidence="5">ATCC 35584 / DSM 2162 / JCM 9187 / O7/1</strain>
    </source>
</reference>
<sequence length="310" mass="34961">MLTTGTHERLGYLRLLLRSLSRQTMRPSEIIVASEVSDRELLETVKRECGDTCMVLATGLWNKCRTANRAILESRGDIVFLLEDDLVLREDFIEEVVKTFDRDGSIGCVYSRCVWVFREGARSRGGPLGLATRLLSKLSVHESLLPRQVRTIDRHLAEIPVFTMSVACRREALLRAGLYDESVEEPIQGEDFDLAMRVRAAGYRIVANGKAVSYHFTRQVSKRVERLRRDPRHIEGVYRSEVYFLAKNRGLVGLYVVPHAIYRAIEAVAWAARSGRPSTALYGVRGIMVGLVKGCVSRGAGPWRSRSYTS</sequence>
<dbReference type="Proteomes" id="UP000001068">
    <property type="component" value="Chromosome"/>
</dbReference>
<keyword evidence="2" id="KW-0328">Glycosyltransferase</keyword>
<dbReference type="KEGG" id="dmu:Desmu_0423"/>
<comment type="similarity">
    <text evidence="1">Belongs to the glycosyltransferase 2 family.</text>
</comment>
<gene>
    <name evidence="4" type="ordered locus">Desmu_0423</name>
</gene>
<reference evidence="5" key="1">
    <citation type="submission" date="2010-11" db="EMBL/GenBank/DDBJ databases">
        <title>The complete genome of Desulfurococcus mucosus DSM 2162.</title>
        <authorList>
            <consortium name="US DOE Joint Genome Institute (JGI-PGF)"/>
            <person name="Lucas S."/>
            <person name="Copeland A."/>
            <person name="Lapidus A."/>
            <person name="Bruce D."/>
            <person name="Goodwin L."/>
            <person name="Pitluck S."/>
            <person name="Kyrpides N."/>
            <person name="Mavromatis K."/>
            <person name="Pagani I."/>
            <person name="Ivanova N."/>
            <person name="Ovchinnikova G."/>
            <person name="Chertkov O."/>
            <person name="Held B."/>
            <person name="Brettin T."/>
            <person name="Detter J.C."/>
            <person name="Tapia R."/>
            <person name="Han C."/>
            <person name="Land M."/>
            <person name="Hauser L."/>
            <person name="Markowitz V."/>
            <person name="Cheng J.-F."/>
            <person name="Hugenholtz P."/>
            <person name="Woyke T."/>
            <person name="Wu D."/>
            <person name="Wirth R."/>
            <person name="Bilek Y."/>
            <person name="Hader T."/>
            <person name="Klenk H.-P."/>
            <person name="Eisen J.A."/>
        </authorList>
    </citation>
    <scope>NUCLEOTIDE SEQUENCE [LARGE SCALE GENOMIC DNA]</scope>
    <source>
        <strain evidence="5">ATCC 35584 / DSM 2162 / JCM 9187 / O7/1</strain>
    </source>
</reference>
<evidence type="ECO:0000256" key="3">
    <source>
        <dbReference type="ARBA" id="ARBA00022679"/>
    </source>
</evidence>
<evidence type="ECO:0000256" key="2">
    <source>
        <dbReference type="ARBA" id="ARBA00022676"/>
    </source>
</evidence>
<protein>
    <submittedName>
        <fullName evidence="4">Glycosyl transferase family 2</fullName>
    </submittedName>
</protein>
<evidence type="ECO:0000313" key="4">
    <source>
        <dbReference type="EMBL" id="ADV64742.1"/>
    </source>
</evidence>
<dbReference type="SUPFAM" id="SSF53448">
    <property type="entry name" value="Nucleotide-diphospho-sugar transferases"/>
    <property type="match status" value="1"/>
</dbReference>
<dbReference type="RefSeq" id="WP_013561964.1">
    <property type="nucleotide sequence ID" value="NC_014961.1"/>
</dbReference>
<organism evidence="4 5">
    <name type="scientific">Desulfurococcus mucosus (strain ATCC 35584 / DSM 2162 / JCM 9187 / O7/1)</name>
    <dbReference type="NCBI Taxonomy" id="765177"/>
    <lineage>
        <taxon>Archaea</taxon>
        <taxon>Thermoproteota</taxon>
        <taxon>Thermoprotei</taxon>
        <taxon>Desulfurococcales</taxon>
        <taxon>Desulfurococcaceae</taxon>
        <taxon>Desulfurococcus</taxon>
    </lineage>
</organism>
<dbReference type="Gene3D" id="3.90.550.10">
    <property type="entry name" value="Spore Coat Polysaccharide Biosynthesis Protein SpsA, Chain A"/>
    <property type="match status" value="1"/>
</dbReference>
<dbReference type="HOGENOM" id="CLU_878859_0_0_2"/>
<dbReference type="GeneID" id="10153116"/>
<keyword evidence="3 4" id="KW-0808">Transferase</keyword>
<dbReference type="STRING" id="765177.Desmu_0423"/>
<name>E8R8B6_DESM0</name>
<evidence type="ECO:0000313" key="5">
    <source>
        <dbReference type="Proteomes" id="UP000001068"/>
    </source>
</evidence>
<dbReference type="GO" id="GO:0016757">
    <property type="term" value="F:glycosyltransferase activity"/>
    <property type="evidence" value="ECO:0007669"/>
    <property type="project" value="UniProtKB-KW"/>
</dbReference>
<keyword evidence="5" id="KW-1185">Reference proteome</keyword>
<accession>E8R8B6</accession>
<dbReference type="Pfam" id="PF13641">
    <property type="entry name" value="Glyco_tranf_2_3"/>
    <property type="match status" value="1"/>
</dbReference>
<evidence type="ECO:0000256" key="1">
    <source>
        <dbReference type="ARBA" id="ARBA00006739"/>
    </source>
</evidence>
<dbReference type="InterPro" id="IPR029044">
    <property type="entry name" value="Nucleotide-diphossugar_trans"/>
</dbReference>
<dbReference type="EMBL" id="CP002363">
    <property type="protein sequence ID" value="ADV64742.1"/>
    <property type="molecule type" value="Genomic_DNA"/>
</dbReference>
<dbReference type="PANTHER" id="PTHR43179:SF12">
    <property type="entry name" value="GALACTOFURANOSYLTRANSFERASE GLFT2"/>
    <property type="match status" value="1"/>
</dbReference>
<proteinExistence type="inferred from homology"/>
<dbReference type="eggNOG" id="arCOG01383">
    <property type="taxonomic scope" value="Archaea"/>
</dbReference>
<dbReference type="AlphaFoldDB" id="E8R8B6"/>